<dbReference type="RefSeq" id="WP_073290745.1">
    <property type="nucleotide sequence ID" value="NZ_FRCP01000023.1"/>
</dbReference>
<accession>A0A1M7MV62</accession>
<dbReference type="Pfam" id="PF10076">
    <property type="entry name" value="Phage_Mu_Gp48"/>
    <property type="match status" value="1"/>
</dbReference>
<keyword evidence="2" id="KW-1185">Reference proteome</keyword>
<proteinExistence type="predicted"/>
<gene>
    <name evidence="1" type="ORF">SAMN02746066_04044</name>
</gene>
<evidence type="ECO:0008006" key="3">
    <source>
        <dbReference type="Google" id="ProtNLM"/>
    </source>
</evidence>
<dbReference type="InterPro" id="IPR018755">
    <property type="entry name" value="Phage_Mu_Gp48"/>
</dbReference>
<dbReference type="STRING" id="1120996.SAMN02746066_04044"/>
<dbReference type="AlphaFoldDB" id="A0A1M7MV62"/>
<dbReference type="OrthoDB" id="1851194at2"/>
<reference evidence="1 2" key="1">
    <citation type="submission" date="2016-11" db="EMBL/GenBank/DDBJ databases">
        <authorList>
            <person name="Jaros S."/>
            <person name="Januszkiewicz K."/>
            <person name="Wedrychowicz H."/>
        </authorList>
    </citation>
    <scope>NUCLEOTIDE SEQUENCE [LARGE SCALE GENOMIC DNA]</scope>
    <source>
        <strain evidence="1 2">DSM 15930</strain>
    </source>
</reference>
<evidence type="ECO:0000313" key="1">
    <source>
        <dbReference type="EMBL" id="SHM95048.1"/>
    </source>
</evidence>
<dbReference type="Proteomes" id="UP000184038">
    <property type="component" value="Unassembled WGS sequence"/>
</dbReference>
<dbReference type="EMBL" id="FRCP01000023">
    <property type="protein sequence ID" value="SHM95048.1"/>
    <property type="molecule type" value="Genomic_DNA"/>
</dbReference>
<evidence type="ECO:0000313" key="2">
    <source>
        <dbReference type="Proteomes" id="UP000184038"/>
    </source>
</evidence>
<organism evidence="1 2">
    <name type="scientific">Anaerosporobacter mobilis DSM 15930</name>
    <dbReference type="NCBI Taxonomy" id="1120996"/>
    <lineage>
        <taxon>Bacteria</taxon>
        <taxon>Bacillati</taxon>
        <taxon>Bacillota</taxon>
        <taxon>Clostridia</taxon>
        <taxon>Lachnospirales</taxon>
        <taxon>Lachnospiraceae</taxon>
        <taxon>Anaerosporobacter</taxon>
    </lineage>
</organism>
<name>A0A1M7MV62_9FIRM</name>
<sequence length="185" mass="21756">MTKEVDLLSYQSNIIQQIREFKVLSEVENPKLECVWQAVEDAINDQFATTLTDNGCKRWESIMEINAKDTDDLDFRRFRILSKLNEQLPYTYRMLELQLRTLCGENGYSMVLRNNEYTLIVKIALTSKNKYSDVETTLRKYVPANIVLDVSLMYNTHEILSQFTHEQLGKYTYYELREEVIANGN</sequence>
<protein>
    <recommendedName>
        <fullName evidence="3">DUF2313 domain-containing protein</fullName>
    </recommendedName>
</protein>